<dbReference type="GO" id="GO:0000228">
    <property type="term" value="C:nuclear chromosome"/>
    <property type="evidence" value="ECO:0007669"/>
    <property type="project" value="TreeGrafter"/>
</dbReference>
<dbReference type="InterPro" id="IPR024061">
    <property type="entry name" value="NDT80_DNA-bd_dom"/>
</dbReference>
<dbReference type="OrthoDB" id="2288358at2759"/>
<reference evidence="5 6" key="1">
    <citation type="submission" date="2016-10" db="EMBL/GenBank/DDBJ databases">
        <authorList>
            <person name="de Groot N.N."/>
        </authorList>
    </citation>
    <scope>NUCLEOTIDE SEQUENCE [LARGE SCALE GENOMIC DNA]</scope>
    <source>
        <strain evidence="5 6">CBS 141442</strain>
    </source>
</reference>
<dbReference type="InterPro" id="IPR008967">
    <property type="entry name" value="p53-like_TF_DNA-bd_sf"/>
</dbReference>
<name>A0A1L0BEI0_9ASCO</name>
<evidence type="ECO:0000256" key="1">
    <source>
        <dbReference type="ARBA" id="ARBA00023125"/>
    </source>
</evidence>
<feature type="region of interest" description="Disordered" evidence="3">
    <location>
        <begin position="1"/>
        <end position="26"/>
    </location>
</feature>
<feature type="compositionally biased region" description="Basic and acidic residues" evidence="3">
    <location>
        <begin position="283"/>
        <end position="294"/>
    </location>
</feature>
<dbReference type="EMBL" id="LT635757">
    <property type="protein sequence ID" value="SGZ50023.1"/>
    <property type="molecule type" value="Genomic_DNA"/>
</dbReference>
<keyword evidence="1 2" id="KW-0238">DNA-binding</keyword>
<evidence type="ECO:0000259" key="4">
    <source>
        <dbReference type="PROSITE" id="PS51517"/>
    </source>
</evidence>
<dbReference type="Gene3D" id="2.60.40.1390">
    <property type="entry name" value="NDT80 DNA-binding domain"/>
    <property type="match status" value="1"/>
</dbReference>
<evidence type="ECO:0000313" key="5">
    <source>
        <dbReference type="EMBL" id="SGZ50023.1"/>
    </source>
</evidence>
<evidence type="ECO:0000256" key="2">
    <source>
        <dbReference type="PROSITE-ProRule" id="PRU00850"/>
    </source>
</evidence>
<dbReference type="STRING" id="45354.A0A1L0BEI0"/>
<dbReference type="PROSITE" id="PS51517">
    <property type="entry name" value="NDT80"/>
    <property type="match status" value="1"/>
</dbReference>
<keyword evidence="6" id="KW-1185">Reference proteome</keyword>
<dbReference type="Proteomes" id="UP000182334">
    <property type="component" value="Chromosome II"/>
</dbReference>
<feature type="region of interest" description="Disordered" evidence="3">
    <location>
        <begin position="410"/>
        <end position="433"/>
    </location>
</feature>
<dbReference type="Pfam" id="PF05224">
    <property type="entry name" value="NDT80_PhoG"/>
    <property type="match status" value="1"/>
</dbReference>
<dbReference type="InterPro" id="IPR037141">
    <property type="entry name" value="NDT80_DNA-bd_dom_sf"/>
</dbReference>
<dbReference type="SUPFAM" id="SSF49417">
    <property type="entry name" value="p53-like transcription factors"/>
    <property type="match status" value="1"/>
</dbReference>
<protein>
    <submittedName>
        <fullName evidence="5">CIC11C00000004459</fullName>
    </submittedName>
</protein>
<dbReference type="GO" id="GO:0051321">
    <property type="term" value="P:meiotic cell cycle"/>
    <property type="evidence" value="ECO:0007669"/>
    <property type="project" value="TreeGrafter"/>
</dbReference>
<feature type="compositionally biased region" description="Basic and acidic residues" evidence="3">
    <location>
        <begin position="302"/>
        <end position="315"/>
    </location>
</feature>
<dbReference type="GO" id="GO:0003677">
    <property type="term" value="F:DNA binding"/>
    <property type="evidence" value="ECO:0007669"/>
    <property type="project" value="UniProtKB-KW"/>
</dbReference>
<dbReference type="GO" id="GO:0003700">
    <property type="term" value="F:DNA-binding transcription factor activity"/>
    <property type="evidence" value="ECO:0007669"/>
    <property type="project" value="UniProtKB-UniRule"/>
</dbReference>
<organism evidence="5 6">
    <name type="scientific">Sungouiella intermedia</name>
    <dbReference type="NCBI Taxonomy" id="45354"/>
    <lineage>
        <taxon>Eukaryota</taxon>
        <taxon>Fungi</taxon>
        <taxon>Dikarya</taxon>
        <taxon>Ascomycota</taxon>
        <taxon>Saccharomycotina</taxon>
        <taxon>Pichiomycetes</taxon>
        <taxon>Metschnikowiaceae</taxon>
        <taxon>Sungouiella</taxon>
    </lineage>
</organism>
<feature type="DNA-binding region" description="NDT80" evidence="2">
    <location>
        <begin position="1"/>
        <end position="273"/>
    </location>
</feature>
<evidence type="ECO:0000256" key="3">
    <source>
        <dbReference type="SAM" id="MobiDB-lite"/>
    </source>
</evidence>
<gene>
    <name evidence="5" type="ORF">SAMEA4029010_CIC11G00000004459</name>
</gene>
<dbReference type="GO" id="GO:0045944">
    <property type="term" value="P:positive regulation of transcription by RNA polymerase II"/>
    <property type="evidence" value="ECO:0007669"/>
    <property type="project" value="TreeGrafter"/>
</dbReference>
<proteinExistence type="predicted"/>
<sequence>MKLKGRTSPLTANKKMAPRSSNQFRIGPPFGPTEVVRSIVDENTAPITPLISARIDRGFDMIDGGWVGYKRNYFTLVACFRFVDQPLDICLKSRFFFKESGSLVKIKAFKLSLRHTCLDQENFRTTLVQHTAKRDRGPQFEPPEYLIIPGELPAHEIMRELANIRNGPKISFYDSLFYLLGEERQVSIDNNTGILSTYPKESRIAMIARYERIQFQTFPIGSKRFGATGQDLTFLVVQLMGVKENGTEVLLATTTTAPLTVRGRSPLNYTGISIGKVARATEDPCHQDENIDTKLKRRSKYRHENDNSGDYDKHNQEKRRKVLSDKTGKILQRNRALENHAASLFESSLIKSGHQTVTVSSISAPQRTIHPESYSSLVSPTQRFVKAVRRTKAKKCFPLPFVGCEISSDLDSYSGSPSRRDVESYSGDSGADNYDSLQSKSSYVIRLPIGQMNCAKIALVEDSQDNSLHNLDPVHDVIEILSDDETLNGPCNARESHSESVDDAVDPFFELHDLAINCPLGCFPSFPASNNDFFLQTSTPFLRKSLDIAHGEVQKYALCKHGFKRTVKRTVSSRSYGSEDLVSDNYDSSFVRFRSCLDNIKKAIRLPEIALSSLTSLDSSHSQCNVLWEDLLVREAVKVAHLV</sequence>
<evidence type="ECO:0000313" key="6">
    <source>
        <dbReference type="Proteomes" id="UP000182334"/>
    </source>
</evidence>
<feature type="domain" description="NDT80" evidence="4">
    <location>
        <begin position="1"/>
        <end position="273"/>
    </location>
</feature>
<feature type="region of interest" description="Disordered" evidence="3">
    <location>
        <begin position="283"/>
        <end position="328"/>
    </location>
</feature>
<dbReference type="PANTHER" id="PTHR35144:SF2">
    <property type="entry name" value="MEIOSIS-SPECIFIC TRANSCRIPTION FACTOR NDT80"/>
    <property type="match status" value="1"/>
</dbReference>
<dbReference type="InterPro" id="IPR052605">
    <property type="entry name" value="Fungal_trans_regulator"/>
</dbReference>
<accession>A0A1L0BEI0</accession>
<dbReference type="AlphaFoldDB" id="A0A1L0BEI0"/>
<dbReference type="PANTHER" id="PTHR35144">
    <property type="entry name" value="MEIOSIS-SPECIFIC TRANSCRIPTION FACTOR NDT80"/>
    <property type="match status" value="1"/>
</dbReference>